<evidence type="ECO:0000256" key="3">
    <source>
        <dbReference type="ARBA" id="ARBA00018341"/>
    </source>
</evidence>
<proteinExistence type="inferred from homology"/>
<dbReference type="OrthoDB" id="4066262at2759"/>
<evidence type="ECO:0000256" key="6">
    <source>
        <dbReference type="RuleBase" id="RU363007"/>
    </source>
</evidence>
<comment type="subcellular location">
    <subcellularLocation>
        <location evidence="1 6">Mitochondrion</location>
    </subcellularLocation>
</comment>
<dbReference type="Proteomes" id="UP000006790">
    <property type="component" value="Chromosome 4"/>
</dbReference>
<keyword evidence="8" id="KW-1185">Reference proteome</keyword>
<gene>
    <name evidence="7" type="ordered locus">Ecym_4304</name>
</gene>
<reference evidence="8" key="1">
    <citation type="journal article" date="2012" name="G3 (Bethesda)">
        <title>Pichia sorbitophila, an interspecies yeast hybrid reveals early steps of genome resolution following polyploidization.</title>
        <authorList>
            <person name="Leh Louis V."/>
            <person name="Despons L."/>
            <person name="Friedrich A."/>
            <person name="Martin T."/>
            <person name="Durrens P."/>
            <person name="Casaregola S."/>
            <person name="Neuveglise C."/>
            <person name="Fairhead C."/>
            <person name="Marck C."/>
            <person name="Cruz J.A."/>
            <person name="Straub M.L."/>
            <person name="Kugler V."/>
            <person name="Sacerdot C."/>
            <person name="Uzunov Z."/>
            <person name="Thierry A."/>
            <person name="Weiss S."/>
            <person name="Bleykasten C."/>
            <person name="De Montigny J."/>
            <person name="Jacques N."/>
            <person name="Jung P."/>
            <person name="Lemaire M."/>
            <person name="Mallet S."/>
            <person name="Morel G."/>
            <person name="Richard G.F."/>
            <person name="Sarkar A."/>
            <person name="Savel G."/>
            <person name="Schacherer J."/>
            <person name="Seret M.L."/>
            <person name="Talla E."/>
            <person name="Samson G."/>
            <person name="Jubin C."/>
            <person name="Poulain J."/>
            <person name="Vacherie B."/>
            <person name="Barbe V."/>
            <person name="Pelletier E."/>
            <person name="Sherman D.J."/>
            <person name="Westhof E."/>
            <person name="Weissenbach J."/>
            <person name="Baret P.V."/>
            <person name="Wincker P."/>
            <person name="Gaillardin C."/>
            <person name="Dujon B."/>
            <person name="Souciet J.L."/>
        </authorList>
    </citation>
    <scope>NUCLEOTIDE SEQUENCE [LARGE SCALE GENOMIC DNA]</scope>
    <source>
        <strain evidence="8">CBS 270.75 / DBVPG 7215 / KCTC 17166 / NRRL Y-17582</strain>
    </source>
</reference>
<dbReference type="AlphaFoldDB" id="G8JTL4"/>
<dbReference type="HOGENOM" id="CLU_079415_0_0_1"/>
<evidence type="ECO:0000256" key="5">
    <source>
        <dbReference type="ARBA" id="ARBA00025061"/>
    </source>
</evidence>
<keyword evidence="4 6" id="KW-0496">Mitochondrion</keyword>
<evidence type="ECO:0000256" key="4">
    <source>
        <dbReference type="ARBA" id="ARBA00023128"/>
    </source>
</evidence>
<dbReference type="eggNOG" id="ENOG502S2Q8">
    <property type="taxonomic scope" value="Eukaryota"/>
</dbReference>
<dbReference type="OMA" id="FWPYERH"/>
<evidence type="ECO:0000313" key="8">
    <source>
        <dbReference type="Proteomes" id="UP000006790"/>
    </source>
</evidence>
<name>G8JTL4_ERECY</name>
<dbReference type="KEGG" id="erc:Ecym_4304"/>
<dbReference type="GeneID" id="11469492"/>
<evidence type="ECO:0000256" key="2">
    <source>
        <dbReference type="ARBA" id="ARBA00008036"/>
    </source>
</evidence>
<evidence type="ECO:0000256" key="1">
    <source>
        <dbReference type="ARBA" id="ARBA00004173"/>
    </source>
</evidence>
<evidence type="ECO:0000313" key="7">
    <source>
        <dbReference type="EMBL" id="AET39367.1"/>
    </source>
</evidence>
<dbReference type="InterPro" id="IPR031455">
    <property type="entry name" value="Gep5"/>
</dbReference>
<dbReference type="RefSeq" id="XP_003646184.1">
    <property type="nucleotide sequence ID" value="XM_003646136.1"/>
</dbReference>
<dbReference type="InParanoid" id="G8JTL4"/>
<organism evidence="7 8">
    <name type="scientific">Eremothecium cymbalariae (strain CBS 270.75 / DBVPG 7215 / KCTC 17166 / NRRL Y-17582)</name>
    <name type="common">Yeast</name>
    <dbReference type="NCBI Taxonomy" id="931890"/>
    <lineage>
        <taxon>Eukaryota</taxon>
        <taxon>Fungi</taxon>
        <taxon>Dikarya</taxon>
        <taxon>Ascomycota</taxon>
        <taxon>Saccharomycotina</taxon>
        <taxon>Saccharomycetes</taxon>
        <taxon>Saccharomycetales</taxon>
        <taxon>Saccharomycetaceae</taxon>
        <taxon>Eremothecium</taxon>
    </lineage>
</organism>
<protein>
    <recommendedName>
        <fullName evidence="3 6">Genetic interactor of prohibitin 5, mitochondrial</fullName>
    </recommendedName>
</protein>
<dbReference type="GO" id="GO:0005739">
    <property type="term" value="C:mitochondrion"/>
    <property type="evidence" value="ECO:0007669"/>
    <property type="project" value="UniProtKB-SubCell"/>
</dbReference>
<dbReference type="Pfam" id="PF17053">
    <property type="entry name" value="GEP5"/>
    <property type="match status" value="1"/>
</dbReference>
<sequence length="289" mass="34044">MGGMNRKVLEIVSRLPLHAHTKKVIADNVGSVGKGEFKRVDVIEPINRYLLSGEVSYLRRVIFDVYFRILNPKAEHVRQFERYLKELQLFWPYERHSCLLSGERPYKDSARYLWSRNNAKVLDIMRYDRHLWLRDREPKFSLDSIFGEPFTQQLQYLRHEKDKNTLGETERIALLKLIFSHYLFVKSRPTLCGHKNLPIPIVEVGMSPLGEDMPDVRIDNLFRKRSKATLKTLLHDFPPLSREVESLLHSIIKECDRSMGRLYKWSCNGAYTMDPKTNQFEVSSLCRML</sequence>
<accession>G8JTL4</accession>
<dbReference type="FunCoup" id="G8JTL4">
    <property type="interactions" value="30"/>
</dbReference>
<comment type="function">
    <text evidence="5 6">Essential for respiratory growth and required for maintenance of mtDNA. Required for cell survival in the absence of prohibitins.</text>
</comment>
<dbReference type="EMBL" id="CP002500">
    <property type="protein sequence ID" value="AET39367.1"/>
    <property type="molecule type" value="Genomic_DNA"/>
</dbReference>
<comment type="similarity">
    <text evidence="2 6">Belongs to the GEP5 family.</text>
</comment>